<evidence type="ECO:0000256" key="5">
    <source>
        <dbReference type="ARBA" id="ARBA00023242"/>
    </source>
</evidence>
<proteinExistence type="predicted"/>
<dbReference type="AlphaFoldDB" id="A0A1X2GQL7"/>
<evidence type="ECO:0000259" key="6">
    <source>
        <dbReference type="PROSITE" id="PS50048"/>
    </source>
</evidence>
<dbReference type="SMART" id="SM00066">
    <property type="entry name" value="GAL4"/>
    <property type="match status" value="1"/>
</dbReference>
<evidence type="ECO:0000256" key="1">
    <source>
        <dbReference type="ARBA" id="ARBA00004123"/>
    </source>
</evidence>
<organism evidence="7 8">
    <name type="scientific">Hesseltinella vesiculosa</name>
    <dbReference type="NCBI Taxonomy" id="101127"/>
    <lineage>
        <taxon>Eukaryota</taxon>
        <taxon>Fungi</taxon>
        <taxon>Fungi incertae sedis</taxon>
        <taxon>Mucoromycota</taxon>
        <taxon>Mucoromycotina</taxon>
        <taxon>Mucoromycetes</taxon>
        <taxon>Mucorales</taxon>
        <taxon>Cunninghamellaceae</taxon>
        <taxon>Hesseltinella</taxon>
    </lineage>
</organism>
<accession>A0A1X2GQL7</accession>
<name>A0A1X2GQL7_9FUNG</name>
<dbReference type="STRING" id="101127.A0A1X2GQL7"/>
<dbReference type="PROSITE" id="PS00463">
    <property type="entry name" value="ZN2_CY6_FUNGAL_1"/>
    <property type="match status" value="1"/>
</dbReference>
<keyword evidence="2" id="KW-0479">Metal-binding</keyword>
<dbReference type="Proteomes" id="UP000242146">
    <property type="component" value="Unassembled WGS sequence"/>
</dbReference>
<comment type="subcellular location">
    <subcellularLocation>
        <location evidence="1">Nucleus</location>
    </subcellularLocation>
</comment>
<dbReference type="EMBL" id="MCGT01000005">
    <property type="protein sequence ID" value="ORX59375.1"/>
    <property type="molecule type" value="Genomic_DNA"/>
</dbReference>
<dbReference type="InterPro" id="IPR036864">
    <property type="entry name" value="Zn2-C6_fun-type_DNA-bd_sf"/>
</dbReference>
<dbReference type="Pfam" id="PF00172">
    <property type="entry name" value="Zn_clus"/>
    <property type="match status" value="1"/>
</dbReference>
<keyword evidence="4" id="KW-0804">Transcription</keyword>
<evidence type="ECO:0000256" key="3">
    <source>
        <dbReference type="ARBA" id="ARBA00023015"/>
    </source>
</evidence>
<dbReference type="CDD" id="cd00067">
    <property type="entry name" value="GAL4"/>
    <property type="match status" value="1"/>
</dbReference>
<dbReference type="Gene3D" id="4.10.240.10">
    <property type="entry name" value="Zn(2)-C6 fungal-type DNA-binding domain"/>
    <property type="match status" value="1"/>
</dbReference>
<feature type="domain" description="Zn(2)-C6 fungal-type" evidence="6">
    <location>
        <begin position="8"/>
        <end position="38"/>
    </location>
</feature>
<dbReference type="PROSITE" id="PS50048">
    <property type="entry name" value="ZN2_CY6_FUNGAL_2"/>
    <property type="match status" value="1"/>
</dbReference>
<dbReference type="InterPro" id="IPR001138">
    <property type="entry name" value="Zn2Cys6_DnaBD"/>
</dbReference>
<dbReference type="PANTHER" id="PTHR47338">
    <property type="entry name" value="ZN(II)2CYS6 TRANSCRIPTION FACTOR (EUROFUNG)-RELATED"/>
    <property type="match status" value="1"/>
</dbReference>
<evidence type="ECO:0000313" key="7">
    <source>
        <dbReference type="EMBL" id="ORX59375.1"/>
    </source>
</evidence>
<evidence type="ECO:0000313" key="8">
    <source>
        <dbReference type="Proteomes" id="UP000242146"/>
    </source>
</evidence>
<dbReference type="OrthoDB" id="39175at2759"/>
<keyword evidence="8" id="KW-1185">Reference proteome</keyword>
<dbReference type="InterPro" id="IPR050815">
    <property type="entry name" value="TF_fung"/>
</dbReference>
<keyword evidence="3" id="KW-0805">Transcription regulation</keyword>
<protein>
    <recommendedName>
        <fullName evidence="6">Zn(2)-C6 fungal-type domain-containing protein</fullName>
    </recommendedName>
</protein>
<dbReference type="GO" id="GO:0008270">
    <property type="term" value="F:zinc ion binding"/>
    <property type="evidence" value="ECO:0007669"/>
    <property type="project" value="InterPro"/>
</dbReference>
<keyword evidence="5" id="KW-0539">Nucleus</keyword>
<comment type="caution">
    <text evidence="7">The sequence shown here is derived from an EMBL/GenBank/DDBJ whole genome shotgun (WGS) entry which is preliminary data.</text>
</comment>
<gene>
    <name evidence="7" type="ORF">DM01DRAFT_1404949</name>
</gene>
<sequence length="737" mass="83187">MTEEKRASCLSCRTRKVKCDRSQPACARCIRVQSNCVYPPRRMLGRPPKNALIPSKSKIKSSVHVQQQKGTIREFIFENVDAAPSPPPTSMDKTKSIAHWFQMSMAVAGSDWIVLCKHQAEAYGNVQTLLNAFYAFYRERAQIIHAYFSSAKCTPEPPKAKFSSIHDSSYFVWSQMMRTFVQNIGRIRLQTTHTASYVLYIFCRPWEPLTTRVPAPPSIHHPLQSVPPQQATALINDFFDHNPCASMVNKTQLLHDYWHDTANPFLLAVVFGTSQYYANLNCGIPMAFWDHVNGKDHNPFLSFAYALLDTIHVKTANPSDYQGLLILSLFEGMWGSPKMGMSLLGTSYGIASILGFWDGTYQPKDPIEQECMCASFWLAYRSTTLHSFGTGASLADCMVLHPTFDFPPCNAAQSISYQHDLAHCDGGRTTSQRSFFIESWYVGSVICHFSSLVYACLPRRKVGLFDDPSSIYNDQTHYLALIRSIESIEARIYVVLDDFCFFIQQHRHQWTAAQMYMIETTYRLYLVHCRFLKPKVNLDQPYTSVSDNASTGYLPAITLEDLAWLDPSDPDLARRMSRALPQVFCLVQDLRSILTELAPGDLPWDFMLPAFETASVLLLAQRSLSLTDQRVAEAIAALLRLTSLVECVHPAARLLQQRLKSALKRVDHASCGSLWNAPTSSSFATQTFDPMTPQPSVFTQPNDAVLPTVQPPDDLMTMIDWDFDVFAGPLHFKSAHH</sequence>
<evidence type="ECO:0000256" key="4">
    <source>
        <dbReference type="ARBA" id="ARBA00023163"/>
    </source>
</evidence>
<dbReference type="PANTHER" id="PTHR47338:SF5">
    <property type="entry name" value="ZN(II)2CYS6 TRANSCRIPTION FACTOR (EUROFUNG)"/>
    <property type="match status" value="1"/>
</dbReference>
<dbReference type="SUPFAM" id="SSF57701">
    <property type="entry name" value="Zn2/Cys6 DNA-binding domain"/>
    <property type="match status" value="1"/>
</dbReference>
<dbReference type="GO" id="GO:0000981">
    <property type="term" value="F:DNA-binding transcription factor activity, RNA polymerase II-specific"/>
    <property type="evidence" value="ECO:0007669"/>
    <property type="project" value="InterPro"/>
</dbReference>
<evidence type="ECO:0000256" key="2">
    <source>
        <dbReference type="ARBA" id="ARBA00022723"/>
    </source>
</evidence>
<dbReference type="CDD" id="cd12148">
    <property type="entry name" value="fungal_TF_MHR"/>
    <property type="match status" value="1"/>
</dbReference>
<dbReference type="GO" id="GO:0005634">
    <property type="term" value="C:nucleus"/>
    <property type="evidence" value="ECO:0007669"/>
    <property type="project" value="UniProtKB-SubCell"/>
</dbReference>
<reference evidence="7 8" key="1">
    <citation type="submission" date="2016-07" db="EMBL/GenBank/DDBJ databases">
        <title>Pervasive Adenine N6-methylation of Active Genes in Fungi.</title>
        <authorList>
            <consortium name="DOE Joint Genome Institute"/>
            <person name="Mondo S.J."/>
            <person name="Dannebaum R.O."/>
            <person name="Kuo R.C."/>
            <person name="Labutti K."/>
            <person name="Haridas S."/>
            <person name="Kuo A."/>
            <person name="Salamov A."/>
            <person name="Ahrendt S.R."/>
            <person name="Lipzen A."/>
            <person name="Sullivan W."/>
            <person name="Andreopoulos W.B."/>
            <person name="Clum A."/>
            <person name="Lindquist E."/>
            <person name="Daum C."/>
            <person name="Ramamoorthy G.K."/>
            <person name="Gryganskyi A."/>
            <person name="Culley D."/>
            <person name="Magnuson J.K."/>
            <person name="James T.Y."/>
            <person name="O'Malley M.A."/>
            <person name="Stajich J.E."/>
            <person name="Spatafora J.W."/>
            <person name="Visel A."/>
            <person name="Grigoriev I.V."/>
        </authorList>
    </citation>
    <scope>NUCLEOTIDE SEQUENCE [LARGE SCALE GENOMIC DNA]</scope>
    <source>
        <strain evidence="7 8">NRRL 3301</strain>
    </source>
</reference>